<feature type="binding site" evidence="8">
    <location>
        <position position="7"/>
    </location>
    <ligand>
        <name>Mg(2+)</name>
        <dbReference type="ChEBI" id="CHEBI:18420"/>
    </ligand>
</feature>
<comment type="similarity">
    <text evidence="8">Belongs to the P-Pant transferase superfamily. AcpS family.</text>
</comment>
<dbReference type="EC" id="2.7.8.7" evidence="8"/>
<dbReference type="NCBIfam" id="TIGR00556">
    <property type="entry name" value="pantethn_trn"/>
    <property type="match status" value="1"/>
</dbReference>
<evidence type="ECO:0000256" key="4">
    <source>
        <dbReference type="ARBA" id="ARBA00022832"/>
    </source>
</evidence>
<evidence type="ECO:0000259" key="9">
    <source>
        <dbReference type="Pfam" id="PF01648"/>
    </source>
</evidence>
<dbReference type="InterPro" id="IPR008278">
    <property type="entry name" value="4-PPantetheinyl_Trfase_dom"/>
</dbReference>
<dbReference type="InterPro" id="IPR037143">
    <property type="entry name" value="4-PPantetheinyl_Trfase_dom_sf"/>
</dbReference>
<gene>
    <name evidence="8 10" type="primary">acpS</name>
    <name evidence="10" type="ORF">ENX07_03530</name>
</gene>
<evidence type="ECO:0000256" key="6">
    <source>
        <dbReference type="ARBA" id="ARBA00023098"/>
    </source>
</evidence>
<keyword evidence="5 8" id="KW-0460">Magnesium</keyword>
<dbReference type="GO" id="GO:0006633">
    <property type="term" value="P:fatty acid biosynthetic process"/>
    <property type="evidence" value="ECO:0007669"/>
    <property type="project" value="UniProtKB-UniRule"/>
</dbReference>
<evidence type="ECO:0000256" key="8">
    <source>
        <dbReference type="HAMAP-Rule" id="MF_00101"/>
    </source>
</evidence>
<comment type="caution">
    <text evidence="10">The sequence shown here is derived from an EMBL/GenBank/DDBJ whole genome shotgun (WGS) entry which is preliminary data.</text>
</comment>
<dbReference type="EMBL" id="DTMQ01000019">
    <property type="protein sequence ID" value="HGE99124.1"/>
    <property type="molecule type" value="Genomic_DNA"/>
</dbReference>
<reference evidence="10" key="1">
    <citation type="journal article" date="2020" name="mSystems">
        <title>Genome- and Community-Level Interaction Insights into Carbon Utilization and Element Cycling Functions of Hydrothermarchaeota in Hydrothermal Sediment.</title>
        <authorList>
            <person name="Zhou Z."/>
            <person name="Liu Y."/>
            <person name="Xu W."/>
            <person name="Pan J."/>
            <person name="Luo Z.H."/>
            <person name="Li M."/>
        </authorList>
    </citation>
    <scope>NUCLEOTIDE SEQUENCE [LARGE SCALE GENOMIC DNA]</scope>
    <source>
        <strain evidence="10">SpSt-906</strain>
    </source>
</reference>
<dbReference type="Gene3D" id="3.90.470.20">
    <property type="entry name" value="4'-phosphopantetheinyl transferase domain"/>
    <property type="match status" value="1"/>
</dbReference>
<keyword evidence="3 8" id="KW-0479">Metal-binding</keyword>
<comment type="function">
    <text evidence="8">Transfers the 4'-phosphopantetheine moiety from coenzyme A to a Ser of acyl-carrier-protein.</text>
</comment>
<comment type="catalytic activity">
    <reaction evidence="8">
        <text>apo-[ACP] + CoA = holo-[ACP] + adenosine 3',5'-bisphosphate + H(+)</text>
        <dbReference type="Rhea" id="RHEA:12068"/>
        <dbReference type="Rhea" id="RHEA-COMP:9685"/>
        <dbReference type="Rhea" id="RHEA-COMP:9690"/>
        <dbReference type="ChEBI" id="CHEBI:15378"/>
        <dbReference type="ChEBI" id="CHEBI:29999"/>
        <dbReference type="ChEBI" id="CHEBI:57287"/>
        <dbReference type="ChEBI" id="CHEBI:58343"/>
        <dbReference type="ChEBI" id="CHEBI:64479"/>
        <dbReference type="EC" id="2.7.8.7"/>
    </reaction>
</comment>
<sequence length="125" mass="14274">MFGIGIDLIEVVRIKKAILNFGDRFCKRIFTEKERKFCEERKEGKYQSYAARFAAKEAFAKALGTGLRGKISWSEIEIIDDERHRPVIIAKGKAKEYLGERVVHLSISHLADYVCAVCVIEDHPS</sequence>
<keyword evidence="7 8" id="KW-0275">Fatty acid biosynthesis</keyword>
<evidence type="ECO:0000256" key="7">
    <source>
        <dbReference type="ARBA" id="ARBA00023160"/>
    </source>
</evidence>
<dbReference type="AlphaFoldDB" id="A0A7C3UPJ5"/>
<dbReference type="GO" id="GO:0005737">
    <property type="term" value="C:cytoplasm"/>
    <property type="evidence" value="ECO:0007669"/>
    <property type="project" value="UniProtKB-SubCell"/>
</dbReference>
<evidence type="ECO:0000256" key="5">
    <source>
        <dbReference type="ARBA" id="ARBA00022842"/>
    </source>
</evidence>
<dbReference type="NCBIfam" id="TIGR00516">
    <property type="entry name" value="acpS"/>
    <property type="match status" value="1"/>
</dbReference>
<evidence type="ECO:0000256" key="3">
    <source>
        <dbReference type="ARBA" id="ARBA00022723"/>
    </source>
</evidence>
<feature type="domain" description="4'-phosphopantetheinyl transferase" evidence="9">
    <location>
        <begin position="3"/>
        <end position="118"/>
    </location>
</feature>
<protein>
    <recommendedName>
        <fullName evidence="8">Holo-[acyl-carrier-protein] synthase</fullName>
        <shortName evidence="8">Holo-ACP synthase</shortName>
        <ecNumber evidence="8">2.7.8.7</ecNumber>
    </recommendedName>
    <alternativeName>
        <fullName evidence="8">4'-phosphopantetheinyl transferase AcpS</fullName>
    </alternativeName>
</protein>
<name>A0A7C3UPJ5_UNCW3</name>
<comment type="cofactor">
    <cofactor evidence="8">
        <name>Mg(2+)</name>
        <dbReference type="ChEBI" id="CHEBI:18420"/>
    </cofactor>
</comment>
<keyword evidence="1 8" id="KW-0444">Lipid biosynthesis</keyword>
<proteinExistence type="inferred from homology"/>
<dbReference type="Pfam" id="PF01648">
    <property type="entry name" value="ACPS"/>
    <property type="match status" value="1"/>
</dbReference>
<evidence type="ECO:0000256" key="2">
    <source>
        <dbReference type="ARBA" id="ARBA00022679"/>
    </source>
</evidence>
<keyword evidence="2 8" id="KW-0808">Transferase</keyword>
<keyword evidence="4 8" id="KW-0276">Fatty acid metabolism</keyword>
<organism evidence="10">
    <name type="scientific">candidate division WOR-3 bacterium</name>
    <dbReference type="NCBI Taxonomy" id="2052148"/>
    <lineage>
        <taxon>Bacteria</taxon>
        <taxon>Bacteria division WOR-3</taxon>
    </lineage>
</organism>
<dbReference type="HAMAP" id="MF_00101">
    <property type="entry name" value="AcpS"/>
    <property type="match status" value="1"/>
</dbReference>
<keyword evidence="6 8" id="KW-0443">Lipid metabolism</keyword>
<keyword evidence="8" id="KW-0963">Cytoplasm</keyword>
<dbReference type="SUPFAM" id="SSF56214">
    <property type="entry name" value="4'-phosphopantetheinyl transferase"/>
    <property type="match status" value="1"/>
</dbReference>
<accession>A0A7C3UPJ5</accession>
<dbReference type="GO" id="GO:0008897">
    <property type="term" value="F:holo-[acyl-carrier-protein] synthase activity"/>
    <property type="evidence" value="ECO:0007669"/>
    <property type="project" value="UniProtKB-UniRule"/>
</dbReference>
<dbReference type="InterPro" id="IPR002582">
    <property type="entry name" value="ACPS"/>
</dbReference>
<comment type="subcellular location">
    <subcellularLocation>
        <location evidence="8">Cytoplasm</location>
    </subcellularLocation>
</comment>
<dbReference type="InterPro" id="IPR004568">
    <property type="entry name" value="Ppantetheine-prot_Trfase_dom"/>
</dbReference>
<feature type="binding site" evidence="8">
    <location>
        <position position="57"/>
    </location>
    <ligand>
        <name>Mg(2+)</name>
        <dbReference type="ChEBI" id="CHEBI:18420"/>
    </ligand>
</feature>
<evidence type="ECO:0000256" key="1">
    <source>
        <dbReference type="ARBA" id="ARBA00022516"/>
    </source>
</evidence>
<evidence type="ECO:0000313" key="10">
    <source>
        <dbReference type="EMBL" id="HGE99124.1"/>
    </source>
</evidence>
<dbReference type="GO" id="GO:0000287">
    <property type="term" value="F:magnesium ion binding"/>
    <property type="evidence" value="ECO:0007669"/>
    <property type="project" value="UniProtKB-UniRule"/>
</dbReference>